<organism evidence="1 2">
    <name type="scientific">Protopolystoma xenopodis</name>
    <dbReference type="NCBI Taxonomy" id="117903"/>
    <lineage>
        <taxon>Eukaryota</taxon>
        <taxon>Metazoa</taxon>
        <taxon>Spiralia</taxon>
        <taxon>Lophotrochozoa</taxon>
        <taxon>Platyhelminthes</taxon>
        <taxon>Monogenea</taxon>
        <taxon>Polyopisthocotylea</taxon>
        <taxon>Polystomatidea</taxon>
        <taxon>Polystomatidae</taxon>
        <taxon>Protopolystoma</taxon>
    </lineage>
</organism>
<dbReference type="AlphaFoldDB" id="A0A3S5AWU0"/>
<name>A0A3S5AWU0_9PLAT</name>
<gene>
    <name evidence="1" type="ORF">PXEA_LOCUS20732</name>
</gene>
<proteinExistence type="predicted"/>
<comment type="caution">
    <text evidence="1">The sequence shown here is derived from an EMBL/GenBank/DDBJ whole genome shotgun (WGS) entry which is preliminary data.</text>
</comment>
<protein>
    <submittedName>
        <fullName evidence="1">Uncharacterized protein</fullName>
    </submittedName>
</protein>
<sequence>MSRRESRWQAGQSRLRARLEACEKERLDALERVHRLEADRVRMMGQLKEAANSADRRPKTIRVKVLYFKSPIYPYMFD</sequence>
<reference evidence="1" key="1">
    <citation type="submission" date="2018-11" db="EMBL/GenBank/DDBJ databases">
        <authorList>
            <consortium name="Pathogen Informatics"/>
        </authorList>
    </citation>
    <scope>NUCLEOTIDE SEQUENCE</scope>
</reference>
<keyword evidence="2" id="KW-1185">Reference proteome</keyword>
<dbReference type="EMBL" id="CAAALY010086200">
    <property type="protein sequence ID" value="VEL27292.1"/>
    <property type="molecule type" value="Genomic_DNA"/>
</dbReference>
<evidence type="ECO:0000313" key="2">
    <source>
        <dbReference type="Proteomes" id="UP000784294"/>
    </source>
</evidence>
<evidence type="ECO:0000313" key="1">
    <source>
        <dbReference type="EMBL" id="VEL27292.1"/>
    </source>
</evidence>
<dbReference type="Proteomes" id="UP000784294">
    <property type="component" value="Unassembled WGS sequence"/>
</dbReference>
<accession>A0A3S5AWU0</accession>